<feature type="region of interest" description="Disordered" evidence="1">
    <location>
        <begin position="495"/>
        <end position="530"/>
    </location>
</feature>
<dbReference type="EMBL" id="MLJW01000158">
    <property type="protein sequence ID" value="OIQ95902.1"/>
    <property type="molecule type" value="Genomic_DNA"/>
</dbReference>
<dbReference type="GO" id="GO:0015562">
    <property type="term" value="F:efflux transmembrane transporter activity"/>
    <property type="evidence" value="ECO:0007669"/>
    <property type="project" value="InterPro"/>
</dbReference>
<evidence type="ECO:0000256" key="1">
    <source>
        <dbReference type="SAM" id="MobiDB-lite"/>
    </source>
</evidence>
<dbReference type="Pfam" id="PF02321">
    <property type="entry name" value="OEP"/>
    <property type="match status" value="2"/>
</dbReference>
<organism evidence="2">
    <name type="scientific">mine drainage metagenome</name>
    <dbReference type="NCBI Taxonomy" id="410659"/>
    <lineage>
        <taxon>unclassified sequences</taxon>
        <taxon>metagenomes</taxon>
        <taxon>ecological metagenomes</taxon>
    </lineage>
</organism>
<feature type="compositionally biased region" description="Low complexity" evidence="1">
    <location>
        <begin position="501"/>
        <end position="512"/>
    </location>
</feature>
<accession>A0A1J5RII8</accession>
<proteinExistence type="predicted"/>
<dbReference type="PANTHER" id="PTHR30203">
    <property type="entry name" value="OUTER MEMBRANE CATION EFFLUX PROTEIN"/>
    <property type="match status" value="1"/>
</dbReference>
<dbReference type="GO" id="GO:0016020">
    <property type="term" value="C:membrane"/>
    <property type="evidence" value="ECO:0007669"/>
    <property type="project" value="InterPro"/>
</dbReference>
<dbReference type="InterPro" id="IPR003423">
    <property type="entry name" value="OMP_efflux"/>
</dbReference>
<feature type="compositionally biased region" description="Low complexity" evidence="1">
    <location>
        <begin position="519"/>
        <end position="530"/>
    </location>
</feature>
<sequence>MTGQFSKARLGACVSALALALGGCSFESAQPVPKLEVPTHFQNDAGKMESNQPANKDGDRKDAAPPGPAGKAVDGLPRPQSRWWQSFHIPELDSLVNTALTNNHDLKAAVHRIAEAEAQAGVQAGALLPNLSLSASANNSSPYGGVGTRYTTNPTGTSARLYQIGPTISYETDFWGKNRASEDSALASAKASLYDRETLAQSLVGQVVTAYLNYLSLCDRLEVAHQNVDNMSRVLKVVELRRAIGAGADIEIRQQATALAQAQATIPPLALQKEQLRTELAILTGHAPEGFSLKGTTLKTAAFPPLPGSLPSELLSRRPDLRSAAANLVAADANIAQAKAQLLPDFTLSAERGVGSPWLAVLFSPASYFYSVTAGMTQTIFDNGKSISQVDYAKEVYGEKIENYRQALLTALRDVENSLAAVRLTQDLEVADARAAEQATAAYSLSQKAFRIGNADYLTILDVERTSYQTEDALVQARYERLNAMATLYQSLGGGTETATAEPQPGKAAKAAPAKEKTGAPAPAAKGKTS</sequence>
<dbReference type="InterPro" id="IPR010131">
    <property type="entry name" value="MdtP/NodT-like"/>
</dbReference>
<dbReference type="PROSITE" id="PS51257">
    <property type="entry name" value="PROKAR_LIPOPROTEIN"/>
    <property type="match status" value="1"/>
</dbReference>
<gene>
    <name evidence="2" type="primary">ttgI_5</name>
    <name evidence="2" type="ORF">GALL_221480</name>
</gene>
<dbReference type="Gene3D" id="2.20.200.10">
    <property type="entry name" value="Outer membrane efflux proteins (OEP)"/>
    <property type="match status" value="1"/>
</dbReference>
<dbReference type="AlphaFoldDB" id="A0A1J5RII8"/>
<protein>
    <submittedName>
        <fullName evidence="2">Toluene efflux pump outer membrane protein TtgI</fullName>
    </submittedName>
</protein>
<dbReference type="Gene3D" id="1.20.1600.10">
    <property type="entry name" value="Outer membrane efflux proteins (OEP)"/>
    <property type="match status" value="1"/>
</dbReference>
<evidence type="ECO:0000313" key="2">
    <source>
        <dbReference type="EMBL" id="OIQ95902.1"/>
    </source>
</evidence>
<dbReference type="NCBIfam" id="TIGR01845">
    <property type="entry name" value="outer_NodT"/>
    <property type="match status" value="1"/>
</dbReference>
<name>A0A1J5RII8_9ZZZZ</name>
<reference evidence="2" key="1">
    <citation type="submission" date="2016-10" db="EMBL/GenBank/DDBJ databases">
        <title>Sequence of Gallionella enrichment culture.</title>
        <authorList>
            <person name="Poehlein A."/>
            <person name="Muehling M."/>
            <person name="Daniel R."/>
        </authorList>
    </citation>
    <scope>NUCLEOTIDE SEQUENCE</scope>
</reference>
<dbReference type="SUPFAM" id="SSF56954">
    <property type="entry name" value="Outer membrane efflux proteins (OEP)"/>
    <property type="match status" value="1"/>
</dbReference>
<dbReference type="PANTHER" id="PTHR30203:SF33">
    <property type="entry name" value="BLR4455 PROTEIN"/>
    <property type="match status" value="1"/>
</dbReference>
<comment type="caution">
    <text evidence="2">The sequence shown here is derived from an EMBL/GenBank/DDBJ whole genome shotgun (WGS) entry which is preliminary data.</text>
</comment>
<feature type="region of interest" description="Disordered" evidence="1">
    <location>
        <begin position="44"/>
        <end position="78"/>
    </location>
</feature>